<sequence length="277" mass="30689">MGCCLGTTAANNRQPDKSKLKTEPRPASHSPPPAFEEETVKEVLSETPIVPKTPPTVIVDRPQILQSEERRAVDLTKKPSEEVQENVSEMSEMYSYSESFSAATTATVADAKKDEIEMDDEGEVTQKVKIRSPPAKRVVRKRPMATSGELAGKKERITRPAARRQMAPSPEKKRQSPSRTTTNVQRQRNVGQPNDARREVTARRSRSPAVRGEAGQRRKIRDRSPAEKSSDVIPVNTVESEEKSTVEKADDGAASPEPQTTESLENPLVSLECFIFL</sequence>
<dbReference type="EMBL" id="CAKMRJ010001112">
    <property type="protein sequence ID" value="CAH1423503.1"/>
    <property type="molecule type" value="Genomic_DNA"/>
</dbReference>
<feature type="compositionally biased region" description="Polar residues" evidence="1">
    <location>
        <begin position="177"/>
        <end position="192"/>
    </location>
</feature>
<evidence type="ECO:0000313" key="3">
    <source>
        <dbReference type="Proteomes" id="UP001157418"/>
    </source>
</evidence>
<name>A0AAU9M645_9ASTR</name>
<feature type="compositionally biased region" description="Basic and acidic residues" evidence="1">
    <location>
        <begin position="240"/>
        <end position="251"/>
    </location>
</feature>
<organism evidence="2 3">
    <name type="scientific">Lactuca virosa</name>
    <dbReference type="NCBI Taxonomy" id="75947"/>
    <lineage>
        <taxon>Eukaryota</taxon>
        <taxon>Viridiplantae</taxon>
        <taxon>Streptophyta</taxon>
        <taxon>Embryophyta</taxon>
        <taxon>Tracheophyta</taxon>
        <taxon>Spermatophyta</taxon>
        <taxon>Magnoliopsida</taxon>
        <taxon>eudicotyledons</taxon>
        <taxon>Gunneridae</taxon>
        <taxon>Pentapetalae</taxon>
        <taxon>asterids</taxon>
        <taxon>campanulids</taxon>
        <taxon>Asterales</taxon>
        <taxon>Asteraceae</taxon>
        <taxon>Cichorioideae</taxon>
        <taxon>Cichorieae</taxon>
        <taxon>Lactucinae</taxon>
        <taxon>Lactuca</taxon>
    </lineage>
</organism>
<dbReference type="Proteomes" id="UP001157418">
    <property type="component" value="Unassembled WGS sequence"/>
</dbReference>
<dbReference type="PANTHER" id="PTHR33871:SF1">
    <property type="entry name" value="OS05G0503100 PROTEIN"/>
    <property type="match status" value="1"/>
</dbReference>
<gene>
    <name evidence="2" type="ORF">LVIROSA_LOCUS10778</name>
</gene>
<accession>A0AAU9M645</accession>
<dbReference type="AlphaFoldDB" id="A0AAU9M645"/>
<protein>
    <submittedName>
        <fullName evidence="2">Uncharacterized protein</fullName>
    </submittedName>
</protein>
<proteinExistence type="predicted"/>
<dbReference type="PANTHER" id="PTHR33871">
    <property type="entry name" value="OS05G0503100 PROTEIN-RELATED"/>
    <property type="match status" value="1"/>
</dbReference>
<evidence type="ECO:0000256" key="1">
    <source>
        <dbReference type="SAM" id="MobiDB-lite"/>
    </source>
</evidence>
<reference evidence="2 3" key="1">
    <citation type="submission" date="2022-01" db="EMBL/GenBank/DDBJ databases">
        <authorList>
            <person name="Xiong W."/>
            <person name="Schranz E."/>
        </authorList>
    </citation>
    <scope>NUCLEOTIDE SEQUENCE [LARGE SCALE GENOMIC DNA]</scope>
</reference>
<comment type="caution">
    <text evidence="2">The sequence shown here is derived from an EMBL/GenBank/DDBJ whole genome shotgun (WGS) entry which is preliminary data.</text>
</comment>
<feature type="region of interest" description="Disordered" evidence="1">
    <location>
        <begin position="1"/>
        <end position="36"/>
    </location>
</feature>
<feature type="region of interest" description="Disordered" evidence="1">
    <location>
        <begin position="117"/>
        <end position="266"/>
    </location>
</feature>
<feature type="compositionally biased region" description="Basic and acidic residues" evidence="1">
    <location>
        <begin position="14"/>
        <end position="26"/>
    </location>
</feature>
<evidence type="ECO:0000313" key="2">
    <source>
        <dbReference type="EMBL" id="CAH1423503.1"/>
    </source>
</evidence>
<keyword evidence="3" id="KW-1185">Reference proteome</keyword>